<protein>
    <submittedName>
        <fullName evidence="1">Mobile element protein</fullName>
    </submittedName>
</protein>
<reference evidence="2" key="1">
    <citation type="submission" date="2017-04" db="EMBL/GenBank/DDBJ databases">
        <title>Genome evolution of the luminous symbionts of deep sea anglerfish.</title>
        <authorList>
            <person name="Hendry T.A."/>
        </authorList>
    </citation>
    <scope>NUCLEOTIDE SEQUENCE [LARGE SCALE GENOMIC DNA]</scope>
    <source>
        <plasmid evidence="2">pcc1</plasmid>
    </source>
</reference>
<name>A0A291BAZ8_9GAMM</name>
<evidence type="ECO:0000313" key="2">
    <source>
        <dbReference type="Proteomes" id="UP000218160"/>
    </source>
</evidence>
<organism evidence="1 2">
    <name type="scientific">Candidatus Enterovibrio altilux</name>
    <dbReference type="NCBI Taxonomy" id="1927128"/>
    <lineage>
        <taxon>Bacteria</taxon>
        <taxon>Pseudomonadati</taxon>
        <taxon>Pseudomonadota</taxon>
        <taxon>Gammaproteobacteria</taxon>
        <taxon>Vibrionales</taxon>
        <taxon>Vibrionaceae</taxon>
        <taxon>Enterovibrio</taxon>
    </lineage>
</organism>
<dbReference type="EMBL" id="CP020661">
    <property type="protein sequence ID" value="ATF10145.1"/>
    <property type="molecule type" value="Genomic_DNA"/>
</dbReference>
<sequence>MSYPHYSCMNKRAKMINFTFQTKSKGNVSHLAIDFTELKVYGERKRKVKSMVLMRNGEFGTNYI</sequence>
<geneLocation type="plasmid" evidence="2">
    <name>pcc1</name>
</geneLocation>
<evidence type="ECO:0000313" key="1">
    <source>
        <dbReference type="EMBL" id="ATF10145.1"/>
    </source>
</evidence>
<dbReference type="Proteomes" id="UP000218160">
    <property type="component" value="Plasmid pCC1"/>
</dbReference>
<keyword evidence="1" id="KW-0614">Plasmid</keyword>
<gene>
    <name evidence="1" type="ORF">BTN50_1709</name>
</gene>
<keyword evidence="2" id="KW-1185">Reference proteome</keyword>
<proteinExistence type="predicted"/>
<dbReference type="KEGG" id="elux:BTN50_1709"/>
<accession>A0A291BAZ8</accession>
<dbReference type="AlphaFoldDB" id="A0A291BAZ8"/>